<evidence type="ECO:0000313" key="2">
    <source>
        <dbReference type="EMBL" id="RMQ71359.1"/>
    </source>
</evidence>
<dbReference type="Pfam" id="PF04255">
    <property type="entry name" value="DUF433"/>
    <property type="match status" value="1"/>
</dbReference>
<evidence type="ECO:0000313" key="3">
    <source>
        <dbReference type="Proteomes" id="UP000271866"/>
    </source>
</evidence>
<name>A0A3M4J3C6_PSEVI</name>
<dbReference type="AlphaFoldDB" id="A0A3M4J3C6"/>
<evidence type="ECO:0000259" key="1">
    <source>
        <dbReference type="Pfam" id="PF21321"/>
    </source>
</evidence>
<gene>
    <name evidence="2" type="ORF">ALP98_100320</name>
</gene>
<accession>A0A3M4J3C6</accession>
<feature type="domain" description="Putative antitoxin VapB45-like DNA-binding HTH" evidence="1">
    <location>
        <begin position="33"/>
        <end position="107"/>
    </location>
</feature>
<dbReference type="InterPro" id="IPR048708">
    <property type="entry name" value="VapB45-like_HTH"/>
</dbReference>
<organism evidence="2 3">
    <name type="scientific">Pseudomonas viridiflava</name>
    <name type="common">Phytomonas viridiflava</name>
    <dbReference type="NCBI Taxonomy" id="33069"/>
    <lineage>
        <taxon>Bacteria</taxon>
        <taxon>Pseudomonadati</taxon>
        <taxon>Pseudomonadota</taxon>
        <taxon>Gammaproteobacteria</taxon>
        <taxon>Pseudomonadales</taxon>
        <taxon>Pseudomonadaceae</taxon>
        <taxon>Pseudomonas</taxon>
    </lineage>
</organism>
<reference evidence="2 3" key="1">
    <citation type="submission" date="2018-08" db="EMBL/GenBank/DDBJ databases">
        <title>Recombination of ecologically and evolutionarily significant loci maintains genetic cohesion in the Pseudomonas syringae species complex.</title>
        <authorList>
            <person name="Dillon M."/>
            <person name="Thakur S."/>
            <person name="Almeida R.N.D."/>
            <person name="Weir B.S."/>
            <person name="Guttman D.S."/>
        </authorList>
    </citation>
    <scope>NUCLEOTIDE SEQUENCE [LARGE SCALE GENOMIC DNA]</scope>
    <source>
        <strain evidence="2 3">ICMP 11296</strain>
    </source>
</reference>
<proteinExistence type="predicted"/>
<protein>
    <recommendedName>
        <fullName evidence="1">Putative antitoxin VapB45-like DNA-binding HTH domain-containing protein</fullName>
    </recommendedName>
</protein>
<dbReference type="InterPro" id="IPR007367">
    <property type="entry name" value="DUF433"/>
</dbReference>
<dbReference type="Pfam" id="PF21321">
    <property type="entry name" value="HTH_66"/>
    <property type="match status" value="1"/>
</dbReference>
<dbReference type="Proteomes" id="UP000271866">
    <property type="component" value="Unassembled WGS sequence"/>
</dbReference>
<dbReference type="EMBL" id="RBRK01000144">
    <property type="protein sequence ID" value="RMQ71359.1"/>
    <property type="molecule type" value="Genomic_DNA"/>
</dbReference>
<sequence>MNQAQNPPLNQLMQWRGHMNTATSPSRLLGLGLYTPAEASSYTGIPAKDIRRWMFGYSAAGVDHPGLWTPEVAFLEDKLLGFHDLLEIHFVHAFRQHGVSLQAIRSASLQAREMFGQRYPFTCRRFQTDGRDIFATVLDETGDEALLDLVKRQYAFKQVITPSLYEGIDYAGEESAKRWYQVRRSRAVVLDPARNFGKPVLATTGIDTATIYHSYLAEGQNAKRVALLYEIAPVAVKAAFTYELSHAA</sequence>
<comment type="caution">
    <text evidence="2">The sequence shown here is derived from an EMBL/GenBank/DDBJ whole genome shotgun (WGS) entry which is preliminary data.</text>
</comment>